<sequence>MKLTSTFGTDKVRQSLVDVRGAVADKTSLLKIFGELMRASIARTFRDEGSPAGSWPQLAASTLRSHRYKGFHKLLVLSGRLFGSISYTVDGNSLTVGTALAYASVHQYGSADRRGGSIGAQSRISGRSVTVGAYTRLRAIYYGTREVTLGSGRVVRVPVAMNAGKSGRKKVAYEGPRQLMDVRAHERFANIPARPFVVFRPEDPARLLEATQAYLAHRGGAQIVGGAA</sequence>
<organism evidence="1 2">
    <name type="scientific">Granulicella cerasi</name>
    <dbReference type="NCBI Taxonomy" id="741063"/>
    <lineage>
        <taxon>Bacteria</taxon>
        <taxon>Pseudomonadati</taxon>
        <taxon>Acidobacteriota</taxon>
        <taxon>Terriglobia</taxon>
        <taxon>Terriglobales</taxon>
        <taxon>Acidobacteriaceae</taxon>
        <taxon>Granulicella</taxon>
    </lineage>
</organism>
<keyword evidence="2" id="KW-1185">Reference proteome</keyword>
<evidence type="ECO:0000313" key="2">
    <source>
        <dbReference type="Proteomes" id="UP001596391"/>
    </source>
</evidence>
<gene>
    <name evidence="1" type="ORF">ACFQBQ_07595</name>
</gene>
<name>A0ABW1Z983_9BACT</name>
<dbReference type="InterPro" id="IPR006522">
    <property type="entry name" value="Phage_virion_morphogenesis"/>
</dbReference>
<dbReference type="RefSeq" id="WP_263371819.1">
    <property type="nucleotide sequence ID" value="NZ_JAGSYD010000003.1"/>
</dbReference>
<protein>
    <submittedName>
        <fullName evidence="1">Phage virion morphogenesis protein</fullName>
    </submittedName>
</protein>
<dbReference type="Proteomes" id="UP001596391">
    <property type="component" value="Unassembled WGS sequence"/>
</dbReference>
<comment type="caution">
    <text evidence="1">The sequence shown here is derived from an EMBL/GenBank/DDBJ whole genome shotgun (WGS) entry which is preliminary data.</text>
</comment>
<dbReference type="Pfam" id="PF05069">
    <property type="entry name" value="Phage_tail_S"/>
    <property type="match status" value="1"/>
</dbReference>
<accession>A0ABW1Z983</accession>
<dbReference type="EMBL" id="JBHSWI010000001">
    <property type="protein sequence ID" value="MFC6645450.1"/>
    <property type="molecule type" value="Genomic_DNA"/>
</dbReference>
<reference evidence="2" key="1">
    <citation type="journal article" date="2019" name="Int. J. Syst. Evol. Microbiol.">
        <title>The Global Catalogue of Microorganisms (GCM) 10K type strain sequencing project: providing services to taxonomists for standard genome sequencing and annotation.</title>
        <authorList>
            <consortium name="The Broad Institute Genomics Platform"/>
            <consortium name="The Broad Institute Genome Sequencing Center for Infectious Disease"/>
            <person name="Wu L."/>
            <person name="Ma J."/>
        </authorList>
    </citation>
    <scope>NUCLEOTIDE SEQUENCE [LARGE SCALE GENOMIC DNA]</scope>
    <source>
        <strain evidence="2">CGMCC 1.16026</strain>
    </source>
</reference>
<evidence type="ECO:0000313" key="1">
    <source>
        <dbReference type="EMBL" id="MFC6645450.1"/>
    </source>
</evidence>
<proteinExistence type="predicted"/>